<comment type="caution">
    <text evidence="2">The sequence shown here is derived from an EMBL/GenBank/DDBJ whole genome shotgun (WGS) entry which is preliminary data.</text>
</comment>
<organism evidence="2 3">
    <name type="scientific">Streptococcus suis</name>
    <dbReference type="NCBI Taxonomy" id="1307"/>
    <lineage>
        <taxon>Bacteria</taxon>
        <taxon>Bacillati</taxon>
        <taxon>Bacillota</taxon>
        <taxon>Bacilli</taxon>
        <taxon>Lactobacillales</taxon>
        <taxon>Streptococcaceae</taxon>
        <taxon>Streptococcus</taxon>
    </lineage>
</organism>
<feature type="compositionally biased region" description="Basic residues" evidence="1">
    <location>
        <begin position="74"/>
        <end position="83"/>
    </location>
</feature>
<sequence>MIFRKWFVQDRQKEEENLPEKTYPYHRITSILEELSEADVDLLEKYIANLKQRKPIQSVSKNPNQRTKGQQLKSKQKERKRNRNLNDEIQEAKDKLKVEQLFAQERSTP</sequence>
<dbReference type="EMBL" id="JAWWZK010000011">
    <property type="protein sequence ID" value="MDX5038012.1"/>
    <property type="molecule type" value="Genomic_DNA"/>
</dbReference>
<feature type="compositionally biased region" description="Basic and acidic residues" evidence="1">
    <location>
        <begin position="84"/>
        <end position="98"/>
    </location>
</feature>
<feature type="compositionally biased region" description="Polar residues" evidence="1">
    <location>
        <begin position="55"/>
        <end position="73"/>
    </location>
</feature>
<evidence type="ECO:0000256" key="1">
    <source>
        <dbReference type="SAM" id="MobiDB-lite"/>
    </source>
</evidence>
<gene>
    <name evidence="2" type="ORF">SHY70_06920</name>
</gene>
<accession>A0AAW9DGU6</accession>
<protein>
    <recommendedName>
        <fullName evidence="4">Transposase</fullName>
    </recommendedName>
</protein>
<dbReference type="AlphaFoldDB" id="A0AAW9DGU6"/>
<name>A0AAW9DGU6_STRSU</name>
<evidence type="ECO:0000313" key="2">
    <source>
        <dbReference type="EMBL" id="MDX5038012.1"/>
    </source>
</evidence>
<reference evidence="2" key="1">
    <citation type="submission" date="2023-11" db="EMBL/GenBank/DDBJ databases">
        <title>Antimicrobial resistance in invasive Streptococcus suis isolated in Spain and the associated genetic mechanisms.</title>
        <authorList>
            <person name="Uruen C."/>
            <person name="Arenas J.A."/>
        </authorList>
    </citation>
    <scope>NUCLEOTIDE SEQUENCE</scope>
    <source>
        <strain evidence="2">Ss_70</strain>
    </source>
</reference>
<evidence type="ECO:0008006" key="4">
    <source>
        <dbReference type="Google" id="ProtNLM"/>
    </source>
</evidence>
<proteinExistence type="predicted"/>
<dbReference type="Proteomes" id="UP001270004">
    <property type="component" value="Unassembled WGS sequence"/>
</dbReference>
<evidence type="ECO:0000313" key="3">
    <source>
        <dbReference type="Proteomes" id="UP001270004"/>
    </source>
</evidence>
<feature type="region of interest" description="Disordered" evidence="1">
    <location>
        <begin position="53"/>
        <end position="109"/>
    </location>
</feature>
<dbReference type="RefSeq" id="WP_024380180.1">
    <property type="nucleotide sequence ID" value="NZ_JAWWZK010000011.1"/>
</dbReference>